<feature type="region of interest" description="Disordered" evidence="1">
    <location>
        <begin position="1"/>
        <end position="46"/>
    </location>
</feature>
<evidence type="ECO:0000256" key="1">
    <source>
        <dbReference type="SAM" id="MobiDB-lite"/>
    </source>
</evidence>
<feature type="compositionally biased region" description="Polar residues" evidence="1">
    <location>
        <begin position="289"/>
        <end position="298"/>
    </location>
</feature>
<reference evidence="2 3" key="1">
    <citation type="submission" date="2015-06" db="EMBL/GenBank/DDBJ databases">
        <title>Talaromyces atroroseus IBT 11181 draft genome.</title>
        <authorList>
            <person name="Rasmussen K.B."/>
            <person name="Rasmussen S."/>
            <person name="Petersen B."/>
            <person name="Sicheritz-Ponten T."/>
            <person name="Mortensen U.H."/>
            <person name="Thrane U."/>
        </authorList>
    </citation>
    <scope>NUCLEOTIDE SEQUENCE [LARGE SCALE GENOMIC DNA]</scope>
    <source>
        <strain evidence="2 3">IBT 11181</strain>
    </source>
</reference>
<name>A0A225ANW1_TALAT</name>
<dbReference type="PANTHER" id="PTHR42095">
    <property type="entry name" value="YALI0C12166P"/>
    <property type="match status" value="1"/>
</dbReference>
<keyword evidence="3" id="KW-1185">Reference proteome</keyword>
<dbReference type="PANTHER" id="PTHR42095:SF1">
    <property type="entry name" value="YALI0C12166P"/>
    <property type="match status" value="1"/>
</dbReference>
<feature type="region of interest" description="Disordered" evidence="1">
    <location>
        <begin position="289"/>
        <end position="319"/>
    </location>
</feature>
<dbReference type="OrthoDB" id="4225349at2759"/>
<protein>
    <submittedName>
        <fullName evidence="2">Uncharacterized protein</fullName>
    </submittedName>
</protein>
<feature type="compositionally biased region" description="Polar residues" evidence="1">
    <location>
        <begin position="22"/>
        <end position="46"/>
    </location>
</feature>
<dbReference type="GeneID" id="31007323"/>
<dbReference type="STRING" id="1441469.A0A225ANW1"/>
<accession>A0A225ANW1</accession>
<evidence type="ECO:0000313" key="3">
    <source>
        <dbReference type="Proteomes" id="UP000214365"/>
    </source>
</evidence>
<sequence>MVLDWSGTGHGEGDGFLESIPSIPQLQPDTSENGTSNTAHSSHSGNSIEQDNLIQILPHEPIARPQSSPYYLGYSVPDTLQSPDVFLQLTHILVTLEGLARHLPSFQTHDSSAEPTSSTTSSAEVDHNYGVSKAFAITSKLADIYIPLIEQTQQRRDQKKKKNNNNNNTEIDYSLLHLLFACHNRLIDQWHSMLKHAEIVHKTSPDGQTRQSRCAQLSLGSYVPSSSATVVPMEIIMLQELAMHLASRVDDLIGVVAANNKQEADNDIIDHHHIALSAKALHERALDSTQSTPIPISYNNNNDRPRRGSDSSSGSGGFRDALGPEKWYIGGRTATGEERFYRLGMVTKGGGRIGASGRVGSVDRLSL</sequence>
<dbReference type="RefSeq" id="XP_020117400.1">
    <property type="nucleotide sequence ID" value="XM_020262475.1"/>
</dbReference>
<evidence type="ECO:0000313" key="2">
    <source>
        <dbReference type="EMBL" id="OKL57279.1"/>
    </source>
</evidence>
<dbReference type="Proteomes" id="UP000214365">
    <property type="component" value="Unassembled WGS sequence"/>
</dbReference>
<proteinExistence type="predicted"/>
<comment type="caution">
    <text evidence="2">The sequence shown here is derived from an EMBL/GenBank/DDBJ whole genome shotgun (WGS) entry which is preliminary data.</text>
</comment>
<organism evidence="2 3">
    <name type="scientific">Talaromyces atroroseus</name>
    <dbReference type="NCBI Taxonomy" id="1441469"/>
    <lineage>
        <taxon>Eukaryota</taxon>
        <taxon>Fungi</taxon>
        <taxon>Dikarya</taxon>
        <taxon>Ascomycota</taxon>
        <taxon>Pezizomycotina</taxon>
        <taxon>Eurotiomycetes</taxon>
        <taxon>Eurotiomycetidae</taxon>
        <taxon>Eurotiales</taxon>
        <taxon>Trichocomaceae</taxon>
        <taxon>Talaromyces</taxon>
        <taxon>Talaromyces sect. Trachyspermi</taxon>
    </lineage>
</organism>
<gene>
    <name evidence="2" type="ORF">UA08_07567</name>
</gene>
<dbReference type="AlphaFoldDB" id="A0A225ANW1"/>
<dbReference type="EMBL" id="LFMY01000012">
    <property type="protein sequence ID" value="OKL57279.1"/>
    <property type="molecule type" value="Genomic_DNA"/>
</dbReference>